<dbReference type="AlphaFoldDB" id="A0A7R8WTI3"/>
<reference evidence="1" key="1">
    <citation type="submission" date="2020-11" db="EMBL/GenBank/DDBJ databases">
        <authorList>
            <person name="Tran Van P."/>
        </authorList>
    </citation>
    <scope>NUCLEOTIDE SEQUENCE</scope>
</reference>
<accession>A0A7R8WTI3</accession>
<sequence length="105" mass="11676">PESGSSDSLDENAIIEAVDGADAGSLPSTAYVWSEEMSESRFRSNQSSFRSVRGAGLRLERGTTDRLKRSDRSTYKRNLYVATPSVLQPERNGCLKKTQLFEDKL</sequence>
<protein>
    <submittedName>
        <fullName evidence="1">Uncharacterized protein</fullName>
    </submittedName>
</protein>
<name>A0A7R8WTI3_9CRUS</name>
<gene>
    <name evidence="1" type="ORF">CTOB1V02_LOCUS12574</name>
</gene>
<evidence type="ECO:0000313" key="1">
    <source>
        <dbReference type="EMBL" id="CAD7234758.1"/>
    </source>
</evidence>
<proteinExistence type="predicted"/>
<feature type="non-terminal residue" evidence="1">
    <location>
        <position position="1"/>
    </location>
</feature>
<organism evidence="1">
    <name type="scientific">Cyprideis torosa</name>
    <dbReference type="NCBI Taxonomy" id="163714"/>
    <lineage>
        <taxon>Eukaryota</taxon>
        <taxon>Metazoa</taxon>
        <taxon>Ecdysozoa</taxon>
        <taxon>Arthropoda</taxon>
        <taxon>Crustacea</taxon>
        <taxon>Oligostraca</taxon>
        <taxon>Ostracoda</taxon>
        <taxon>Podocopa</taxon>
        <taxon>Podocopida</taxon>
        <taxon>Cytherocopina</taxon>
        <taxon>Cytheroidea</taxon>
        <taxon>Cytherideidae</taxon>
        <taxon>Cyprideis</taxon>
    </lineage>
</organism>
<dbReference type="EMBL" id="OB669729">
    <property type="protein sequence ID" value="CAD7234758.1"/>
    <property type="molecule type" value="Genomic_DNA"/>
</dbReference>